<dbReference type="Gene3D" id="3.40.50.720">
    <property type="entry name" value="NAD(P)-binding Rossmann-like Domain"/>
    <property type="match status" value="1"/>
</dbReference>
<dbReference type="InterPro" id="IPR020843">
    <property type="entry name" value="ER"/>
</dbReference>
<dbReference type="InterPro" id="IPR036291">
    <property type="entry name" value="NAD(P)-bd_dom_sf"/>
</dbReference>
<dbReference type="Pfam" id="PF08240">
    <property type="entry name" value="ADH_N"/>
    <property type="match status" value="1"/>
</dbReference>
<keyword evidence="1 4" id="KW-0479">Metal-binding</keyword>
<evidence type="ECO:0000313" key="6">
    <source>
        <dbReference type="EMBL" id="ACZ41749.1"/>
    </source>
</evidence>
<dbReference type="AlphaFoldDB" id="D1CFP3"/>
<feature type="domain" description="Enoyl reductase (ER)" evidence="5">
    <location>
        <begin position="7"/>
        <end position="313"/>
    </location>
</feature>
<protein>
    <submittedName>
        <fullName evidence="6">Alcohol dehydrogenase zinc-binding domain protein</fullName>
    </submittedName>
</protein>
<name>D1CFP3_THET1</name>
<dbReference type="HOGENOM" id="CLU_026673_11_0_0"/>
<dbReference type="eggNOG" id="COG1063">
    <property type="taxonomic scope" value="Bacteria"/>
</dbReference>
<dbReference type="EMBL" id="CP001825">
    <property type="protein sequence ID" value="ACZ41749.1"/>
    <property type="molecule type" value="Genomic_DNA"/>
</dbReference>
<dbReference type="InterPro" id="IPR050129">
    <property type="entry name" value="Zn_alcohol_dh"/>
</dbReference>
<dbReference type="InterPro" id="IPR002328">
    <property type="entry name" value="ADH_Zn_CS"/>
</dbReference>
<dbReference type="GO" id="GO:0008270">
    <property type="term" value="F:zinc ion binding"/>
    <property type="evidence" value="ECO:0007669"/>
    <property type="project" value="InterPro"/>
</dbReference>
<evidence type="ECO:0000313" key="7">
    <source>
        <dbReference type="Proteomes" id="UP000000323"/>
    </source>
</evidence>
<reference evidence="7" key="1">
    <citation type="journal article" date="2010" name="Stand. Genomic Sci.">
        <title>Complete genome sequence of 'Thermobaculum terrenum' type strain (YNP1).</title>
        <authorList>
            <person name="Kiss H."/>
            <person name="Cleland D."/>
            <person name="Lapidus A."/>
            <person name="Lucas S."/>
            <person name="Glavina Del Rio T."/>
            <person name="Nolan M."/>
            <person name="Tice H."/>
            <person name="Han C."/>
            <person name="Goodwin L."/>
            <person name="Pitluck S."/>
            <person name="Liolios K."/>
            <person name="Ivanova N."/>
            <person name="Mavromatis K."/>
            <person name="Ovchinnikova G."/>
            <person name="Pati A."/>
            <person name="Chen A."/>
            <person name="Palaniappan K."/>
            <person name="Land M."/>
            <person name="Hauser L."/>
            <person name="Chang Y."/>
            <person name="Jeffries C."/>
            <person name="Lu M."/>
            <person name="Brettin T."/>
            <person name="Detter J."/>
            <person name="Goker M."/>
            <person name="Tindall B."/>
            <person name="Beck B."/>
            <person name="McDermott T."/>
            <person name="Woyke T."/>
            <person name="Bristow J."/>
            <person name="Eisen J."/>
            <person name="Markowitz V."/>
            <person name="Hugenholtz P."/>
            <person name="Kyrpides N."/>
            <person name="Klenk H."/>
            <person name="Cheng J."/>
        </authorList>
    </citation>
    <scope>NUCLEOTIDE SEQUENCE [LARGE SCALE GENOMIC DNA]</scope>
    <source>
        <strain evidence="7">ATCC BAA-798 / YNP1</strain>
    </source>
</reference>
<accession>D1CFP3</accession>
<keyword evidence="2 4" id="KW-0862">Zinc</keyword>
<keyword evidence="7" id="KW-1185">Reference proteome</keyword>
<dbReference type="PANTHER" id="PTHR43401:SF2">
    <property type="entry name" value="L-THREONINE 3-DEHYDROGENASE"/>
    <property type="match status" value="1"/>
</dbReference>
<comment type="cofactor">
    <cofactor evidence="4">
        <name>Zn(2+)</name>
        <dbReference type="ChEBI" id="CHEBI:29105"/>
    </cofactor>
</comment>
<dbReference type="GO" id="GO:0016491">
    <property type="term" value="F:oxidoreductase activity"/>
    <property type="evidence" value="ECO:0007669"/>
    <property type="project" value="UniProtKB-KW"/>
</dbReference>
<dbReference type="Proteomes" id="UP000000323">
    <property type="component" value="Chromosome 1"/>
</dbReference>
<dbReference type="KEGG" id="ttr:Tter_0832"/>
<dbReference type="InterPro" id="IPR013149">
    <property type="entry name" value="ADH-like_C"/>
</dbReference>
<dbReference type="SUPFAM" id="SSF51735">
    <property type="entry name" value="NAD(P)-binding Rossmann-fold domains"/>
    <property type="match status" value="1"/>
</dbReference>
<evidence type="ECO:0000259" key="5">
    <source>
        <dbReference type="SMART" id="SM00829"/>
    </source>
</evidence>
<dbReference type="PANTHER" id="PTHR43401">
    <property type="entry name" value="L-THREONINE 3-DEHYDROGENASE"/>
    <property type="match status" value="1"/>
</dbReference>
<dbReference type="InterPro" id="IPR011032">
    <property type="entry name" value="GroES-like_sf"/>
</dbReference>
<evidence type="ECO:0000256" key="2">
    <source>
        <dbReference type="ARBA" id="ARBA00022833"/>
    </source>
</evidence>
<proteinExistence type="inferred from homology"/>
<evidence type="ECO:0000256" key="1">
    <source>
        <dbReference type="ARBA" id="ARBA00022723"/>
    </source>
</evidence>
<dbReference type="STRING" id="525904.Tter_0832"/>
<dbReference type="Pfam" id="PF00107">
    <property type="entry name" value="ADH_zinc_N"/>
    <property type="match status" value="1"/>
</dbReference>
<dbReference type="CDD" id="cd08269">
    <property type="entry name" value="Zn_ADH9"/>
    <property type="match status" value="1"/>
</dbReference>
<gene>
    <name evidence="6" type="ordered locus">Tter_0832</name>
</gene>
<sequence>MRSAVLLAPRKFDLIDCPIPEPGPREVLVRVAVCGVCTSELDVWDGRAGDVQFPRFPGHEVAGIVEKLGSDVKEFHPGDRVAVWVTERGFSDYVLADVNHCFRLQNVPIDQALIEPLACAVNAVELTNVSLGDDVLVVGAGYMGSLVLKLLKLQGVARLIVADIRPEVLKLASNIGATHLIDLAREDIKHTVADLTDGKGVDAVFEVTGHQAPLNFIGDIVRMHGKIAIVGYHQGEPRCIPLGQWNYKALQIVNCHFRDPKIILRGMSIGVNLMENGLLTMGDLITHRFPLGSINDAFATAERKPDGFIKSVVSML</sequence>
<dbReference type="InterPro" id="IPR013154">
    <property type="entry name" value="ADH-like_N"/>
</dbReference>
<dbReference type="RefSeq" id="WP_012874784.1">
    <property type="nucleotide sequence ID" value="NC_013525.1"/>
</dbReference>
<dbReference type="SMART" id="SM00829">
    <property type="entry name" value="PKS_ER"/>
    <property type="match status" value="1"/>
</dbReference>
<dbReference type="Gene3D" id="3.90.180.10">
    <property type="entry name" value="Medium-chain alcohol dehydrogenases, catalytic domain"/>
    <property type="match status" value="2"/>
</dbReference>
<evidence type="ECO:0000256" key="3">
    <source>
        <dbReference type="ARBA" id="ARBA00023002"/>
    </source>
</evidence>
<organism evidence="6 7">
    <name type="scientific">Thermobaculum terrenum (strain ATCC BAA-798 / CCMEE 7001 / YNP1)</name>
    <dbReference type="NCBI Taxonomy" id="525904"/>
    <lineage>
        <taxon>Bacteria</taxon>
        <taxon>Bacillati</taxon>
        <taxon>Chloroflexota</taxon>
        <taxon>Chloroflexia</taxon>
        <taxon>Candidatus Thermobaculales</taxon>
        <taxon>Candidatus Thermobaculaceae</taxon>
        <taxon>Thermobaculum</taxon>
    </lineage>
</organism>
<dbReference type="PROSITE" id="PS00059">
    <property type="entry name" value="ADH_ZINC"/>
    <property type="match status" value="1"/>
</dbReference>
<comment type="similarity">
    <text evidence="4">Belongs to the zinc-containing alcohol dehydrogenase family.</text>
</comment>
<dbReference type="SUPFAM" id="SSF50129">
    <property type="entry name" value="GroES-like"/>
    <property type="match status" value="1"/>
</dbReference>
<evidence type="ECO:0000256" key="4">
    <source>
        <dbReference type="RuleBase" id="RU361277"/>
    </source>
</evidence>
<keyword evidence="3" id="KW-0560">Oxidoreductase</keyword>